<dbReference type="SUPFAM" id="SSF103473">
    <property type="entry name" value="MFS general substrate transporter"/>
    <property type="match status" value="1"/>
</dbReference>
<dbReference type="GeneID" id="30993735"/>
<evidence type="ECO:0000256" key="2">
    <source>
        <dbReference type="ARBA" id="ARBA00010992"/>
    </source>
</evidence>
<dbReference type="PRINTS" id="PR00171">
    <property type="entry name" value="SUGRTRNSPORT"/>
</dbReference>
<keyword evidence="7 10" id="KW-0472">Membrane</keyword>
<reference evidence="13" key="1">
    <citation type="submission" date="2016-05" db="EMBL/GenBank/DDBJ databases">
        <title>Comparative genomics of biotechnologically important yeasts.</title>
        <authorList>
            <consortium name="DOE Joint Genome Institute"/>
            <person name="Riley R."/>
            <person name="Haridas S."/>
            <person name="Wolfe K.H."/>
            <person name="Lopes M.R."/>
            <person name="Hittinger C.T."/>
            <person name="Goker M."/>
            <person name="Salamov A."/>
            <person name="Wisecaver J."/>
            <person name="Long T.M."/>
            <person name="Aerts A.L."/>
            <person name="Barry K."/>
            <person name="Choi C."/>
            <person name="Clum A."/>
            <person name="Coughlan A.Y."/>
            <person name="Deshpande S."/>
            <person name="Douglass A.P."/>
            <person name="Hanson S.J."/>
            <person name="Klenk H.-P."/>
            <person name="Labutti K."/>
            <person name="Lapidus A."/>
            <person name="Lindquist E."/>
            <person name="Lipzen A."/>
            <person name="Meier-Kolthoff J.P."/>
            <person name="Ohm R.A."/>
            <person name="Otillar R.P."/>
            <person name="Pangilinan J."/>
            <person name="Peng Y."/>
            <person name="Rokas A."/>
            <person name="Rosa C.A."/>
            <person name="Scheuner C."/>
            <person name="Sibirny A.A."/>
            <person name="Slot J.C."/>
            <person name="Stielow J.B."/>
            <person name="Sun H."/>
            <person name="Kurtzman C.P."/>
            <person name="Blackwell M."/>
            <person name="Grigoriev I.V."/>
            <person name="Jeffries T.W."/>
        </authorList>
    </citation>
    <scope>NUCLEOTIDE SEQUENCE [LARGE SCALE GENOMIC DNA]</scope>
    <source>
        <strain evidence="13">NRRL Y-1933</strain>
    </source>
</reference>
<feature type="transmembrane region" description="Helical" evidence="10">
    <location>
        <begin position="383"/>
        <end position="403"/>
    </location>
</feature>
<comment type="subcellular location">
    <subcellularLocation>
        <location evidence="1">Membrane</location>
        <topology evidence="1">Multi-pass membrane protein</topology>
    </subcellularLocation>
</comment>
<evidence type="ECO:0000256" key="6">
    <source>
        <dbReference type="ARBA" id="ARBA00022989"/>
    </source>
</evidence>
<dbReference type="GO" id="GO:0005351">
    <property type="term" value="F:carbohydrate:proton symporter activity"/>
    <property type="evidence" value="ECO:0007669"/>
    <property type="project" value="TreeGrafter"/>
</dbReference>
<feature type="transmembrane region" description="Helical" evidence="10">
    <location>
        <begin position="49"/>
        <end position="76"/>
    </location>
</feature>
<dbReference type="InterPro" id="IPR003663">
    <property type="entry name" value="Sugar/inositol_transpt"/>
</dbReference>
<feature type="transmembrane region" description="Helical" evidence="10">
    <location>
        <begin position="350"/>
        <end position="371"/>
    </location>
</feature>
<dbReference type="PANTHER" id="PTHR48022:SF34">
    <property type="entry name" value="MAJOR FACILITATOR SUPERFAMILY (MFS) PROFILE DOMAIN-CONTAINING PROTEIN-RELATED"/>
    <property type="match status" value="1"/>
</dbReference>
<evidence type="ECO:0000313" key="12">
    <source>
        <dbReference type="EMBL" id="ODV67172.1"/>
    </source>
</evidence>
<feature type="transmembrane region" description="Helical" evidence="10">
    <location>
        <begin position="481"/>
        <end position="508"/>
    </location>
</feature>
<organism evidence="12 13">
    <name type="scientific">Hyphopichia burtonii NRRL Y-1933</name>
    <dbReference type="NCBI Taxonomy" id="984485"/>
    <lineage>
        <taxon>Eukaryota</taxon>
        <taxon>Fungi</taxon>
        <taxon>Dikarya</taxon>
        <taxon>Ascomycota</taxon>
        <taxon>Saccharomycotina</taxon>
        <taxon>Pichiomycetes</taxon>
        <taxon>Debaryomycetaceae</taxon>
        <taxon>Hyphopichia</taxon>
    </lineage>
</organism>
<accession>A0A1E4RIS3</accession>
<feature type="transmembrane region" description="Helical" evidence="10">
    <location>
        <begin position="96"/>
        <end position="114"/>
    </location>
</feature>
<protein>
    <recommendedName>
        <fullName evidence="8">Quinate transporter</fullName>
    </recommendedName>
</protein>
<dbReference type="NCBIfam" id="TIGR00879">
    <property type="entry name" value="SP"/>
    <property type="match status" value="1"/>
</dbReference>
<evidence type="ECO:0000256" key="9">
    <source>
        <dbReference type="SAM" id="Coils"/>
    </source>
</evidence>
<dbReference type="PROSITE" id="PS00216">
    <property type="entry name" value="SUGAR_TRANSPORT_1"/>
    <property type="match status" value="1"/>
</dbReference>
<dbReference type="InterPro" id="IPR036259">
    <property type="entry name" value="MFS_trans_sf"/>
</dbReference>
<comment type="similarity">
    <text evidence="2">Belongs to the major facilitator superfamily. Sugar transporter (TC 2.A.1.1) family.</text>
</comment>
<evidence type="ECO:0000256" key="3">
    <source>
        <dbReference type="ARBA" id="ARBA00022448"/>
    </source>
</evidence>
<dbReference type="STRING" id="984485.A0A1E4RIS3"/>
<dbReference type="EMBL" id="KV454541">
    <property type="protein sequence ID" value="ODV67172.1"/>
    <property type="molecule type" value="Genomic_DNA"/>
</dbReference>
<dbReference type="PROSITE" id="PS00217">
    <property type="entry name" value="SUGAR_TRANSPORT_2"/>
    <property type="match status" value="1"/>
</dbReference>
<keyword evidence="13" id="KW-1185">Reference proteome</keyword>
<dbReference type="GO" id="GO:0016020">
    <property type="term" value="C:membrane"/>
    <property type="evidence" value="ECO:0007669"/>
    <property type="project" value="UniProtKB-SubCell"/>
</dbReference>
<dbReference type="OrthoDB" id="508119at2759"/>
<evidence type="ECO:0000256" key="4">
    <source>
        <dbReference type="ARBA" id="ARBA00022692"/>
    </source>
</evidence>
<name>A0A1E4RIS3_9ASCO</name>
<dbReference type="PROSITE" id="PS50850">
    <property type="entry name" value="MFS"/>
    <property type="match status" value="1"/>
</dbReference>
<feature type="coiled-coil region" evidence="9">
    <location>
        <begin position="622"/>
        <end position="652"/>
    </location>
</feature>
<feature type="transmembrane region" description="Helical" evidence="10">
    <location>
        <begin position="188"/>
        <end position="206"/>
    </location>
</feature>
<keyword evidence="6 10" id="KW-1133">Transmembrane helix</keyword>
<dbReference type="AlphaFoldDB" id="A0A1E4RIS3"/>
<dbReference type="InterPro" id="IPR005829">
    <property type="entry name" value="Sugar_transporter_CS"/>
</dbReference>
<evidence type="ECO:0000256" key="5">
    <source>
        <dbReference type="ARBA" id="ARBA00022911"/>
    </source>
</evidence>
<feature type="transmembrane region" description="Helical" evidence="10">
    <location>
        <begin position="157"/>
        <end position="176"/>
    </location>
</feature>
<dbReference type="InterPro" id="IPR005828">
    <property type="entry name" value="MFS_sugar_transport-like"/>
</dbReference>
<dbReference type="Proteomes" id="UP000095085">
    <property type="component" value="Unassembled WGS sequence"/>
</dbReference>
<dbReference type="PANTHER" id="PTHR48022">
    <property type="entry name" value="PLASTIDIC GLUCOSE TRANSPORTER 4"/>
    <property type="match status" value="1"/>
</dbReference>
<evidence type="ECO:0000259" key="11">
    <source>
        <dbReference type="PROSITE" id="PS50850"/>
    </source>
</evidence>
<evidence type="ECO:0000313" key="13">
    <source>
        <dbReference type="Proteomes" id="UP000095085"/>
    </source>
</evidence>
<evidence type="ECO:0000256" key="8">
    <source>
        <dbReference type="ARBA" id="ARBA00043213"/>
    </source>
</evidence>
<dbReference type="Pfam" id="PF00083">
    <property type="entry name" value="Sugar_tr"/>
    <property type="match status" value="1"/>
</dbReference>
<feature type="transmembrane region" description="Helical" evidence="10">
    <location>
        <begin position="221"/>
        <end position="242"/>
    </location>
</feature>
<keyword evidence="9" id="KW-0175">Coiled coil</keyword>
<dbReference type="InterPro" id="IPR020846">
    <property type="entry name" value="MFS_dom"/>
</dbReference>
<keyword evidence="3" id="KW-0813">Transport</keyword>
<evidence type="ECO:0000256" key="7">
    <source>
        <dbReference type="ARBA" id="ARBA00023136"/>
    </source>
</evidence>
<sequence>MSQLLKRVRNACKNESVASIKNESVGSIKNEEETNEYVGTPSEVYNWKIIVMAFVSASAAVIIGYDAGFIGGTISLASFQDEFGFGQMSANERTSILSNVVSVFQAGAFFGAILMYPISCQVGRKIGLIISGFFLTFGAAISLAANSDRGLGPIYASRVLTGLGVGGASGTAPIYISEIAVPSIRGKLVGCWELSWQIGGIIGYWINYGVSQNIPNSRKQWLIPFAIQLIPSGLFWFGTFLLPESPRLLIALEKYDKSRKNLSFLRNLSQDHPYLIHEYETFVTDIDERYRRIGRGFWAPFKSILTSKKLLYRLFLSTSLFIMQNGYGINAMTYYSPTIFKSMGTNGRDAGLLSTGIFGVLKALASVFWIFFVVENLGRRRALIVFSIPCAICFYYIGAYIHIADPAARLARGDTSMDSGGRAALAALYLWTIFYGVSWNGTPWAINSEIFPQDIRTLTQAINSCSNWFWAFVMGRWTGEAIAAIGAGLYFIFAACATVFPIVVYLLYPETKNVPLEAMDYLFEVPAWKAHKYALVKFDQEFENGLSHQSEDELVNEVDVSDLEKPDANIEKREVKELEKDASKYTGISLMIIKDLVQQLVDDNKVSVEKCGITNLYWSFKYDEYNALNQRLIKEEEKFNDRQRKIEQLKVNIQTENSVRIPSETRSGFLSKYQNLSKLKLKLQESLQKFDKTSNMRQLDSKNTNLLEAIEFFTDSLECMVYYFTKVNAVGISEKELRAKFDLPEEFENIPIWHIDKH</sequence>
<feature type="transmembrane region" description="Helical" evidence="10">
    <location>
        <begin position="310"/>
        <end position="330"/>
    </location>
</feature>
<feature type="transmembrane region" description="Helical" evidence="10">
    <location>
        <begin position="423"/>
        <end position="446"/>
    </location>
</feature>
<evidence type="ECO:0000256" key="1">
    <source>
        <dbReference type="ARBA" id="ARBA00004141"/>
    </source>
</evidence>
<evidence type="ECO:0000256" key="10">
    <source>
        <dbReference type="SAM" id="Phobius"/>
    </source>
</evidence>
<dbReference type="RefSeq" id="XP_020076239.1">
    <property type="nucleotide sequence ID" value="XM_020219185.1"/>
</dbReference>
<keyword evidence="4 10" id="KW-0812">Transmembrane</keyword>
<proteinExistence type="inferred from homology"/>
<feature type="transmembrane region" description="Helical" evidence="10">
    <location>
        <begin position="126"/>
        <end position="145"/>
    </location>
</feature>
<keyword evidence="5" id="KW-0672">Quinate metabolism</keyword>
<dbReference type="InterPro" id="IPR040453">
    <property type="entry name" value="Mnd1_HTH"/>
</dbReference>
<dbReference type="Gene3D" id="1.20.1250.20">
    <property type="entry name" value="MFS general substrate transporter like domains"/>
    <property type="match status" value="1"/>
</dbReference>
<dbReference type="InterPro" id="IPR050360">
    <property type="entry name" value="MFS_Sugar_Transporters"/>
</dbReference>
<gene>
    <name evidence="12" type="ORF">HYPBUDRAFT_11767</name>
</gene>
<dbReference type="Pfam" id="PF03962">
    <property type="entry name" value="Mnd1"/>
    <property type="match status" value="1"/>
</dbReference>
<feature type="domain" description="Major facilitator superfamily (MFS) profile" evidence="11">
    <location>
        <begin position="52"/>
        <end position="512"/>
    </location>
</feature>